<comment type="similarity">
    <text evidence="1">Belongs to the peptidase M20A family.</text>
</comment>
<dbReference type="GO" id="GO:0051603">
    <property type="term" value="P:proteolysis involved in protein catabolic process"/>
    <property type="evidence" value="ECO:0007669"/>
    <property type="project" value="TreeGrafter"/>
</dbReference>
<name>A0A9P3LCK9_9APHY</name>
<evidence type="ECO:0000256" key="7">
    <source>
        <dbReference type="PIRSR" id="PIRSR037217-2"/>
    </source>
</evidence>
<reference evidence="10 11" key="1">
    <citation type="submission" date="2021-08" db="EMBL/GenBank/DDBJ databases">
        <title>Draft Genome Sequence of Phanerochaete sordida strain YK-624.</title>
        <authorList>
            <person name="Mori T."/>
            <person name="Dohra H."/>
            <person name="Suzuki T."/>
            <person name="Kawagishi H."/>
            <person name="Hirai H."/>
        </authorList>
    </citation>
    <scope>NUCLEOTIDE SEQUENCE [LARGE SCALE GENOMIC DNA]</scope>
    <source>
        <strain evidence="10 11">YK-624</strain>
    </source>
</reference>
<dbReference type="GO" id="GO:0046872">
    <property type="term" value="F:metal ion binding"/>
    <property type="evidence" value="ECO:0007669"/>
    <property type="project" value="UniProtKB-KW"/>
</dbReference>
<dbReference type="OrthoDB" id="3064516at2759"/>
<dbReference type="Pfam" id="PF01546">
    <property type="entry name" value="Peptidase_M20"/>
    <property type="match status" value="1"/>
</dbReference>
<dbReference type="CDD" id="cd05674">
    <property type="entry name" value="M20_yscS"/>
    <property type="match status" value="1"/>
</dbReference>
<feature type="active site" description="Proton acceptor" evidence="6">
    <location>
        <position position="288"/>
    </location>
</feature>
<feature type="binding site" evidence="7">
    <location>
        <position position="254"/>
    </location>
    <ligand>
        <name>Zn(2+)</name>
        <dbReference type="ChEBI" id="CHEBI:29105"/>
        <label>1</label>
    </ligand>
</feature>
<protein>
    <submittedName>
        <fullName evidence="10">Carboxypeptidase</fullName>
    </submittedName>
</protein>
<evidence type="ECO:0000256" key="6">
    <source>
        <dbReference type="PIRSR" id="PIRSR037217-1"/>
    </source>
</evidence>
<keyword evidence="10" id="KW-0121">Carboxypeptidase</keyword>
<evidence type="ECO:0000259" key="9">
    <source>
        <dbReference type="Pfam" id="PF07687"/>
    </source>
</evidence>
<feature type="binding site" evidence="7">
    <location>
        <position position="317"/>
    </location>
    <ligand>
        <name>Zn(2+)</name>
        <dbReference type="ChEBI" id="CHEBI:29105"/>
        <label>2</label>
    </ligand>
</feature>
<dbReference type="GO" id="GO:0000328">
    <property type="term" value="C:fungal-type vacuole lumen"/>
    <property type="evidence" value="ECO:0007669"/>
    <property type="project" value="TreeGrafter"/>
</dbReference>
<dbReference type="PANTHER" id="PTHR45962:SF1">
    <property type="entry name" value="N-FATTY-ACYL-AMINO ACID SYNTHASE_HYDROLASE PM20D1"/>
    <property type="match status" value="1"/>
</dbReference>
<dbReference type="InterPro" id="IPR047177">
    <property type="entry name" value="Pept_M20A"/>
</dbReference>
<feature type="binding site" evidence="7">
    <location>
        <position position="254"/>
    </location>
    <ligand>
        <name>Zn(2+)</name>
        <dbReference type="ChEBI" id="CHEBI:29105"/>
        <label>2</label>
    </ligand>
</feature>
<accession>A0A9P3LCK9</accession>
<dbReference type="Proteomes" id="UP000703269">
    <property type="component" value="Unassembled WGS sequence"/>
</dbReference>
<dbReference type="InterPro" id="IPR017141">
    <property type="entry name" value="Pept_M20_carboxypep"/>
</dbReference>
<evidence type="ECO:0000256" key="1">
    <source>
        <dbReference type="ARBA" id="ARBA00006247"/>
    </source>
</evidence>
<dbReference type="InterPro" id="IPR036264">
    <property type="entry name" value="Bact_exopeptidase_dim_dom"/>
</dbReference>
<keyword evidence="4" id="KW-0378">Hydrolase</keyword>
<evidence type="ECO:0000256" key="3">
    <source>
        <dbReference type="ARBA" id="ARBA00022723"/>
    </source>
</evidence>
<feature type="active site" evidence="6">
    <location>
        <position position="221"/>
    </location>
</feature>
<sequence>MRSEDWRVAKLLRKAETTETSPLIAQDQYTPSFPEEKFVSVVNEKYRDEGEDIEEAAPPQTVPTSVHLKAFILRLALLAESIMVLCVVLPLTFRAFGNLVHEFHPHNTDVCPQAPALSPVKYSALLDSLEDVFAGTGFQKKAFESLGGAVRIPTEMYDDLKPPGQDPRWDIFADFHAYLAQRFPLVHTSLKKTIVNEYALVYHWQGADDSLKPALLTAHQDVVPVEPQTIDTWKNPPFSGLYDGEWIWGRGSCDDKSGLISSLIAVETLLENNFEPERTFVFAFGIDEERGGVSGATAIRDYLLSAYGKDAFAILVDEGGKQEVGEHTIIAAPAVAEKGSFNLRMEVAAPGGHSSVPPAHTSIGILAALITALEANPHQAHLYRTDTFYAELQCQAAHDPSFPKDLRKLVAKSVRSDKALRKLAKELERTIPQFKAIAGTTQAVDVVRGGVKTNALPESAYVIVNHRIAGYSSVGVLQQHIIDTLAPVAKQYNVSVDAFGARIGAAHASAGHLTLSDAFGTALEPAPVTPSAGSVPYDLLSGTIRNVLTTSPRGLYENKTVVVAPTISLGNTDTKHYWDLTKHIFRYSHKSRGDAYNGAHTVNEAIRAEGFTEMIRFFTTLILNVDEAATL</sequence>
<keyword evidence="8" id="KW-0472">Membrane</keyword>
<dbReference type="InterPro" id="IPR011650">
    <property type="entry name" value="Peptidase_M20_dimer"/>
</dbReference>
<keyword evidence="3 7" id="KW-0479">Metal-binding</keyword>
<feature type="binding site" evidence="7">
    <location>
        <position position="289"/>
    </location>
    <ligand>
        <name>Zn(2+)</name>
        <dbReference type="ChEBI" id="CHEBI:29105"/>
        <label>1</label>
    </ligand>
</feature>
<feature type="binding site" evidence="7">
    <location>
        <position position="600"/>
    </location>
    <ligand>
        <name>Zn(2+)</name>
        <dbReference type="ChEBI" id="CHEBI:29105"/>
        <label>1</label>
    </ligand>
</feature>
<dbReference type="EMBL" id="BPQB01000016">
    <property type="protein sequence ID" value="GJE90340.1"/>
    <property type="molecule type" value="Genomic_DNA"/>
</dbReference>
<proteinExistence type="inferred from homology"/>
<dbReference type="GO" id="GO:0004181">
    <property type="term" value="F:metallocarboxypeptidase activity"/>
    <property type="evidence" value="ECO:0007669"/>
    <property type="project" value="InterPro"/>
</dbReference>
<dbReference type="AlphaFoldDB" id="A0A9P3LCK9"/>
<dbReference type="SUPFAM" id="SSF53187">
    <property type="entry name" value="Zn-dependent exopeptidases"/>
    <property type="match status" value="1"/>
</dbReference>
<evidence type="ECO:0000256" key="5">
    <source>
        <dbReference type="ARBA" id="ARBA00022833"/>
    </source>
</evidence>
<dbReference type="PANTHER" id="PTHR45962">
    <property type="entry name" value="N-FATTY-ACYL-AMINO ACID SYNTHASE/HYDROLASE PM20D1"/>
    <property type="match status" value="1"/>
</dbReference>
<evidence type="ECO:0000256" key="2">
    <source>
        <dbReference type="ARBA" id="ARBA00022670"/>
    </source>
</evidence>
<dbReference type="FunFam" id="3.40.630.10:FF:000027">
    <property type="entry name" value="N-fatty-acyl-amino acid synthase/hydrolase PM20D1"/>
    <property type="match status" value="1"/>
</dbReference>
<dbReference type="InterPro" id="IPR002933">
    <property type="entry name" value="Peptidase_M20"/>
</dbReference>
<keyword evidence="8" id="KW-1133">Transmembrane helix</keyword>
<dbReference type="PIRSF" id="PIRSF037217">
    <property type="entry name" value="Carboxypeptidase_S"/>
    <property type="match status" value="1"/>
</dbReference>
<feature type="domain" description="Peptidase M20 dimerisation" evidence="9">
    <location>
        <begin position="335"/>
        <end position="492"/>
    </location>
</feature>
<dbReference type="Gene3D" id="1.10.150.900">
    <property type="match status" value="1"/>
</dbReference>
<dbReference type="Gene3D" id="3.30.70.360">
    <property type="match status" value="1"/>
</dbReference>
<organism evidence="10 11">
    <name type="scientific">Phanerochaete sordida</name>
    <dbReference type="NCBI Taxonomy" id="48140"/>
    <lineage>
        <taxon>Eukaryota</taxon>
        <taxon>Fungi</taxon>
        <taxon>Dikarya</taxon>
        <taxon>Basidiomycota</taxon>
        <taxon>Agaricomycotina</taxon>
        <taxon>Agaricomycetes</taxon>
        <taxon>Polyporales</taxon>
        <taxon>Phanerochaetaceae</taxon>
        <taxon>Phanerochaete</taxon>
    </lineage>
</organism>
<dbReference type="SUPFAM" id="SSF55031">
    <property type="entry name" value="Bacterial exopeptidase dimerisation domain"/>
    <property type="match status" value="1"/>
</dbReference>
<evidence type="ECO:0000313" key="11">
    <source>
        <dbReference type="Proteomes" id="UP000703269"/>
    </source>
</evidence>
<dbReference type="Pfam" id="PF07687">
    <property type="entry name" value="M20_dimer"/>
    <property type="match status" value="1"/>
</dbReference>
<keyword evidence="11" id="KW-1185">Reference proteome</keyword>
<evidence type="ECO:0000256" key="4">
    <source>
        <dbReference type="ARBA" id="ARBA00022801"/>
    </source>
</evidence>
<comment type="caution">
    <text evidence="10">The sequence shown here is derived from an EMBL/GenBank/DDBJ whole genome shotgun (WGS) entry which is preliminary data.</text>
</comment>
<evidence type="ECO:0000313" key="10">
    <source>
        <dbReference type="EMBL" id="GJE90340.1"/>
    </source>
</evidence>
<feature type="transmembrane region" description="Helical" evidence="8">
    <location>
        <begin position="71"/>
        <end position="93"/>
    </location>
</feature>
<keyword evidence="5 7" id="KW-0862">Zinc</keyword>
<dbReference type="Gene3D" id="3.40.630.10">
    <property type="entry name" value="Zn peptidases"/>
    <property type="match status" value="1"/>
</dbReference>
<keyword evidence="2" id="KW-0645">Protease</keyword>
<keyword evidence="8" id="KW-0812">Transmembrane</keyword>
<evidence type="ECO:0000256" key="8">
    <source>
        <dbReference type="SAM" id="Phobius"/>
    </source>
</evidence>
<feature type="binding site" evidence="7">
    <location>
        <position position="219"/>
    </location>
    <ligand>
        <name>Zn(2+)</name>
        <dbReference type="ChEBI" id="CHEBI:29105"/>
        <label>2</label>
    </ligand>
</feature>
<gene>
    <name evidence="10" type="ORF">PsYK624_064710</name>
</gene>